<dbReference type="InterPro" id="IPR017853">
    <property type="entry name" value="GH"/>
</dbReference>
<feature type="domain" description="HTH myb-type" evidence="14">
    <location>
        <begin position="460"/>
        <end position="515"/>
    </location>
</feature>
<comment type="similarity">
    <text evidence="2 10">Belongs to the glycosyl hydrolase 17 family.</text>
</comment>
<feature type="domain" description="HTH myb-type" evidence="14">
    <location>
        <begin position="416"/>
        <end position="459"/>
    </location>
</feature>
<dbReference type="Pfam" id="PF00249">
    <property type="entry name" value="Myb_DNA-binding"/>
    <property type="match status" value="3"/>
</dbReference>
<keyword evidence="8" id="KW-0539">Nucleus</keyword>
<feature type="domain" description="Myb-like" evidence="13">
    <location>
        <begin position="460"/>
        <end position="511"/>
    </location>
</feature>
<keyword evidence="5" id="KW-0805">Transcription regulation</keyword>
<evidence type="ECO:0000259" key="14">
    <source>
        <dbReference type="PROSITE" id="PS51294"/>
    </source>
</evidence>
<organism evidence="15 16">
    <name type="scientific">Deinandra increscens subsp. villosa</name>
    <dbReference type="NCBI Taxonomy" id="3103831"/>
    <lineage>
        <taxon>Eukaryota</taxon>
        <taxon>Viridiplantae</taxon>
        <taxon>Streptophyta</taxon>
        <taxon>Embryophyta</taxon>
        <taxon>Tracheophyta</taxon>
        <taxon>Spermatophyta</taxon>
        <taxon>Magnoliopsida</taxon>
        <taxon>eudicotyledons</taxon>
        <taxon>Gunneridae</taxon>
        <taxon>Pentapetalae</taxon>
        <taxon>asterids</taxon>
        <taxon>campanulids</taxon>
        <taxon>Asterales</taxon>
        <taxon>Asteraceae</taxon>
        <taxon>Asteroideae</taxon>
        <taxon>Heliantheae alliance</taxon>
        <taxon>Madieae</taxon>
        <taxon>Madiinae</taxon>
        <taxon>Deinandra</taxon>
    </lineage>
</organism>
<name>A0AAP0DT29_9ASTR</name>
<dbReference type="GO" id="GO:0005975">
    <property type="term" value="P:carbohydrate metabolic process"/>
    <property type="evidence" value="ECO:0007669"/>
    <property type="project" value="InterPro"/>
</dbReference>
<feature type="domain" description="HTH myb-type" evidence="14">
    <location>
        <begin position="516"/>
        <end position="566"/>
    </location>
</feature>
<protein>
    <submittedName>
        <fullName evidence="15">Uncharacterized protein</fullName>
    </submittedName>
</protein>
<dbReference type="Gene3D" id="1.10.10.60">
    <property type="entry name" value="Homeodomain-like"/>
    <property type="match status" value="3"/>
</dbReference>
<keyword evidence="12" id="KW-0732">Signal</keyword>
<feature type="domain" description="Myb-like" evidence="13">
    <location>
        <begin position="408"/>
        <end position="459"/>
    </location>
</feature>
<dbReference type="AlphaFoldDB" id="A0AAP0DT29"/>
<comment type="caution">
    <text evidence="15">The sequence shown here is derived from an EMBL/GenBank/DDBJ whole genome shotgun (WGS) entry which is preliminary data.</text>
</comment>
<keyword evidence="9 11" id="KW-0326">Glycosidase</keyword>
<evidence type="ECO:0000313" key="15">
    <source>
        <dbReference type="EMBL" id="KAK9076704.1"/>
    </source>
</evidence>
<keyword evidence="7" id="KW-0804">Transcription</keyword>
<evidence type="ECO:0000256" key="2">
    <source>
        <dbReference type="ARBA" id="ARBA00008773"/>
    </source>
</evidence>
<dbReference type="CDD" id="cd00167">
    <property type="entry name" value="SANT"/>
    <property type="match status" value="3"/>
</dbReference>
<keyword evidence="16" id="KW-1185">Reference proteome</keyword>
<evidence type="ECO:0000259" key="13">
    <source>
        <dbReference type="PROSITE" id="PS50090"/>
    </source>
</evidence>
<sequence length="812" mass="89667">MYHCTLQNQNMYPMTPLVVILGLLATFMGTTESQVGVCYGMVGDNLPSSEQVISLYKSNNIKRMRLYDPNQAALQALSGSDIEVMVGLPNSDLQYVAASRDNSFDWVWRNIMSYPDVKFRYIAVGNEVKPSDTTFAPLVHPALTNINEVVAFYGLKDQIKVSTSIDTSLIGVSYPPSQGAFGDDVRAYFDPIIGFLVAVNAPLLVNIYPYFSYAGNPTGISLAYATFTSPGTVVQDGANGYQNLFDAILDATYSALEKAGGPSVEIVVSETGWPSAGAFAATFDNARNYYTNMVAHAPQGTPKRPGRAIETYLFAMFDENNKEPELEKNFGVFYPSQQAKYNLNFNSIQRGTRATTKVSVLFLAGGKMGLHTFDLTNEVGFTSCSSISDSSDTNTPRSQCSLRCSGKSKRSSQAGWTDEEDTMLTEQVKKYNGRNWKKIAESIPGRSDVQCLHRWQKVLNPDLVRGLWTTEEDDCIKEMVEKHGCKKWSLIAKHLPGRIGKQCRERWHNHLDPAIKKDAWTDDEESILAYYHQMYGNKWAEIARFLPGRTDNAIKNHWHCTKRSLDLNMPPAFPTKKRNIGTSFLEKSTCSTNLALGNSIDNIKNDDNLGFTRYAKVQKVEPSTSQDFNNGTSSDSSFLSLSISGFSEGSSLTTEKQLVSKTPTYGSVCYQTPKFKNLASFLEYGGSGSPTTTNICKQSNGQVSCSTPLDLALSISISGSSPESILKNSGLSYKNTPSIIRKRTPRKTVGHVKTIGEEKENCGSDSWLQRSQLSLGRRLDYTFNDEWGPTTFSCRTPGSVTSSSKANVMLTP</sequence>
<gene>
    <name evidence="15" type="ORF">SSX86_005038</name>
</gene>
<dbReference type="EMBL" id="JBCNJP010000007">
    <property type="protein sequence ID" value="KAK9076704.1"/>
    <property type="molecule type" value="Genomic_DNA"/>
</dbReference>
<dbReference type="InterPro" id="IPR017930">
    <property type="entry name" value="Myb_dom"/>
</dbReference>
<evidence type="ECO:0000256" key="1">
    <source>
        <dbReference type="ARBA" id="ARBA00004123"/>
    </source>
</evidence>
<dbReference type="InterPro" id="IPR001005">
    <property type="entry name" value="SANT/Myb"/>
</dbReference>
<dbReference type="SMART" id="SM00717">
    <property type="entry name" value="SANT"/>
    <property type="match status" value="3"/>
</dbReference>
<dbReference type="GO" id="GO:0004553">
    <property type="term" value="F:hydrolase activity, hydrolyzing O-glycosyl compounds"/>
    <property type="evidence" value="ECO:0007669"/>
    <property type="project" value="InterPro"/>
</dbReference>
<evidence type="ECO:0000256" key="7">
    <source>
        <dbReference type="ARBA" id="ARBA00023163"/>
    </source>
</evidence>
<dbReference type="GO" id="GO:0003677">
    <property type="term" value="F:DNA binding"/>
    <property type="evidence" value="ECO:0007669"/>
    <property type="project" value="UniProtKB-KW"/>
</dbReference>
<evidence type="ECO:0000256" key="9">
    <source>
        <dbReference type="ARBA" id="ARBA00023295"/>
    </source>
</evidence>
<dbReference type="PROSITE" id="PS51294">
    <property type="entry name" value="HTH_MYB"/>
    <property type="match status" value="3"/>
</dbReference>
<dbReference type="InterPro" id="IPR000490">
    <property type="entry name" value="Glyco_hydro_17"/>
</dbReference>
<dbReference type="PROSITE" id="PS00587">
    <property type="entry name" value="GLYCOSYL_HYDROL_F17"/>
    <property type="match status" value="1"/>
</dbReference>
<evidence type="ECO:0000256" key="12">
    <source>
        <dbReference type="SAM" id="SignalP"/>
    </source>
</evidence>
<proteinExistence type="inferred from homology"/>
<dbReference type="Pfam" id="PF00332">
    <property type="entry name" value="Glyco_hydro_17"/>
    <property type="match status" value="1"/>
</dbReference>
<dbReference type="SUPFAM" id="SSF51445">
    <property type="entry name" value="(Trans)glycosidases"/>
    <property type="match status" value="1"/>
</dbReference>
<comment type="subcellular location">
    <subcellularLocation>
        <location evidence="1">Nucleus</location>
    </subcellularLocation>
</comment>
<dbReference type="FunFam" id="1.10.10.60:FF:000016">
    <property type="entry name" value="Transcriptional activator Myb isoform A"/>
    <property type="match status" value="1"/>
</dbReference>
<dbReference type="InterPro" id="IPR044965">
    <property type="entry name" value="Glyco_hydro_17_plant"/>
</dbReference>
<evidence type="ECO:0000256" key="3">
    <source>
        <dbReference type="ARBA" id="ARBA00022737"/>
    </source>
</evidence>
<evidence type="ECO:0000256" key="8">
    <source>
        <dbReference type="ARBA" id="ARBA00023242"/>
    </source>
</evidence>
<dbReference type="PROSITE" id="PS50090">
    <property type="entry name" value="MYB_LIKE"/>
    <property type="match status" value="3"/>
</dbReference>
<evidence type="ECO:0000256" key="11">
    <source>
        <dbReference type="RuleBase" id="RU004336"/>
    </source>
</evidence>
<dbReference type="InterPro" id="IPR009057">
    <property type="entry name" value="Homeodomain-like_sf"/>
</dbReference>
<evidence type="ECO:0000256" key="10">
    <source>
        <dbReference type="RuleBase" id="RU004335"/>
    </source>
</evidence>
<evidence type="ECO:0000256" key="5">
    <source>
        <dbReference type="ARBA" id="ARBA00023015"/>
    </source>
</evidence>
<dbReference type="Gene3D" id="3.20.20.80">
    <property type="entry name" value="Glycosidases"/>
    <property type="match status" value="1"/>
</dbReference>
<dbReference type="Proteomes" id="UP001408789">
    <property type="component" value="Unassembled WGS sequence"/>
</dbReference>
<evidence type="ECO:0000256" key="4">
    <source>
        <dbReference type="ARBA" id="ARBA00022801"/>
    </source>
</evidence>
<evidence type="ECO:0000256" key="6">
    <source>
        <dbReference type="ARBA" id="ARBA00023125"/>
    </source>
</evidence>
<keyword evidence="4 11" id="KW-0378">Hydrolase</keyword>
<evidence type="ECO:0000313" key="16">
    <source>
        <dbReference type="Proteomes" id="UP001408789"/>
    </source>
</evidence>
<feature type="domain" description="Myb-like" evidence="13">
    <location>
        <begin position="512"/>
        <end position="559"/>
    </location>
</feature>
<reference evidence="15 16" key="1">
    <citation type="submission" date="2024-04" db="EMBL/GenBank/DDBJ databases">
        <title>The reference genome of an endangered Asteraceae, Deinandra increscens subsp. villosa, native to the Central Coast of California.</title>
        <authorList>
            <person name="Guilliams M."/>
            <person name="Hasenstab-Lehman K."/>
            <person name="Meyer R."/>
            <person name="Mcevoy S."/>
        </authorList>
    </citation>
    <scope>NUCLEOTIDE SEQUENCE [LARGE SCALE GENOMIC DNA]</scope>
    <source>
        <tissue evidence="15">Leaf</tissue>
    </source>
</reference>
<accession>A0AAP0DT29</accession>
<dbReference type="FunFam" id="1.10.10.60:FF:000010">
    <property type="entry name" value="Transcriptional activator Myb isoform A"/>
    <property type="match status" value="1"/>
</dbReference>
<dbReference type="GO" id="GO:0005634">
    <property type="term" value="C:nucleus"/>
    <property type="evidence" value="ECO:0007669"/>
    <property type="project" value="UniProtKB-SubCell"/>
</dbReference>
<feature type="chain" id="PRO_5043014042" evidence="12">
    <location>
        <begin position="34"/>
        <end position="812"/>
    </location>
</feature>
<keyword evidence="6" id="KW-0238">DNA-binding</keyword>
<keyword evidence="3" id="KW-0677">Repeat</keyword>
<feature type="signal peptide" evidence="12">
    <location>
        <begin position="1"/>
        <end position="33"/>
    </location>
</feature>
<dbReference type="SUPFAM" id="SSF46689">
    <property type="entry name" value="Homeodomain-like"/>
    <property type="match status" value="2"/>
</dbReference>
<dbReference type="FunFam" id="3.20.20.80:FF:000010">
    <property type="entry name" value="glucan endo-1,3-beta-glucosidase, basic"/>
    <property type="match status" value="1"/>
</dbReference>
<dbReference type="PANTHER" id="PTHR32227">
    <property type="entry name" value="GLUCAN ENDO-1,3-BETA-GLUCOSIDASE BG1-RELATED-RELATED"/>
    <property type="match status" value="1"/>
</dbReference>